<dbReference type="Gene3D" id="3.90.25.10">
    <property type="entry name" value="UDP-galactose 4-epimerase, domain 1"/>
    <property type="match status" value="1"/>
</dbReference>
<evidence type="ECO:0000256" key="1">
    <source>
        <dbReference type="ARBA" id="ARBA00000083"/>
    </source>
</evidence>
<evidence type="ECO:0000256" key="2">
    <source>
        <dbReference type="ARBA" id="ARBA00001911"/>
    </source>
</evidence>
<feature type="domain" description="NAD(P)-binding" evidence="10">
    <location>
        <begin position="4"/>
        <end position="326"/>
    </location>
</feature>
<evidence type="ECO:0000256" key="4">
    <source>
        <dbReference type="ARBA" id="ARBA00007637"/>
    </source>
</evidence>
<dbReference type="InterPro" id="IPR005886">
    <property type="entry name" value="UDP_G4E"/>
</dbReference>
<dbReference type="NCBIfam" id="NF007956">
    <property type="entry name" value="PRK10675.1"/>
    <property type="match status" value="1"/>
</dbReference>
<reference evidence="11 12" key="1">
    <citation type="submission" date="2018-01" db="EMBL/GenBank/DDBJ databases">
        <title>Denitrification phenotypes of diverse strains of Pseudomonas stutzeri.</title>
        <authorList>
            <person name="Milligan D.A."/>
            <person name="Bergaust L."/>
            <person name="Bakken L.R."/>
            <person name="Frostegard A."/>
        </authorList>
    </citation>
    <scope>NUCLEOTIDE SEQUENCE [LARGE SCALE GENOMIC DNA]</scope>
    <source>
        <strain evidence="11 12">DSM 50238</strain>
    </source>
</reference>
<evidence type="ECO:0000256" key="8">
    <source>
        <dbReference type="ARBA" id="ARBA00023235"/>
    </source>
</evidence>
<dbReference type="PANTHER" id="PTHR43725">
    <property type="entry name" value="UDP-GLUCOSE 4-EPIMERASE"/>
    <property type="match status" value="1"/>
</dbReference>
<organism evidence="11 12">
    <name type="scientific">Stutzerimonas degradans</name>
    <dbReference type="NCBI Taxonomy" id="2968968"/>
    <lineage>
        <taxon>Bacteria</taxon>
        <taxon>Pseudomonadati</taxon>
        <taxon>Pseudomonadota</taxon>
        <taxon>Gammaproteobacteria</taxon>
        <taxon>Pseudomonadales</taxon>
        <taxon>Pseudomonadaceae</taxon>
        <taxon>Stutzerimonas</taxon>
    </lineage>
</organism>
<comment type="pathway">
    <text evidence="3 9">Carbohydrate metabolism; galactose metabolism.</text>
</comment>
<dbReference type="NCBIfam" id="TIGR01179">
    <property type="entry name" value="galE"/>
    <property type="match status" value="1"/>
</dbReference>
<comment type="caution">
    <text evidence="11">The sequence shown here is derived from an EMBL/GenBank/DDBJ whole genome shotgun (WGS) entry which is preliminary data.</text>
</comment>
<name>A0A8E2QAU3_9GAMM</name>
<accession>A0A8E2QAU3</accession>
<dbReference type="Proteomes" id="UP000235881">
    <property type="component" value="Unassembled WGS sequence"/>
</dbReference>
<dbReference type="AlphaFoldDB" id="A0A8E2QAU3"/>
<keyword evidence="12" id="KW-1185">Reference proteome</keyword>
<dbReference type="CDD" id="cd05247">
    <property type="entry name" value="UDP_G4E_1_SDR_e"/>
    <property type="match status" value="1"/>
</dbReference>
<keyword evidence="7 9" id="KW-0520">NAD</keyword>
<comment type="similarity">
    <text evidence="4 9">Belongs to the NAD(P)-dependent epimerase/dehydratase family.</text>
</comment>
<comment type="cofactor">
    <cofactor evidence="2 9">
        <name>NAD(+)</name>
        <dbReference type="ChEBI" id="CHEBI:57540"/>
    </cofactor>
</comment>
<dbReference type="PANTHER" id="PTHR43725:SF47">
    <property type="entry name" value="UDP-GLUCOSE 4-EPIMERASE"/>
    <property type="match status" value="1"/>
</dbReference>
<dbReference type="UniPathway" id="UPA00214"/>
<dbReference type="InterPro" id="IPR036291">
    <property type="entry name" value="NAD(P)-bd_dom_sf"/>
</dbReference>
<dbReference type="SUPFAM" id="SSF51735">
    <property type="entry name" value="NAD(P)-binding Rossmann-fold domains"/>
    <property type="match status" value="1"/>
</dbReference>
<evidence type="ECO:0000313" key="12">
    <source>
        <dbReference type="Proteomes" id="UP000235881"/>
    </source>
</evidence>
<dbReference type="EMBL" id="POUK01000007">
    <property type="protein sequence ID" value="PNF75294.1"/>
    <property type="molecule type" value="Genomic_DNA"/>
</dbReference>
<keyword evidence="9" id="KW-0119">Carbohydrate metabolism</keyword>
<dbReference type="Pfam" id="PF16363">
    <property type="entry name" value="GDP_Man_Dehyd"/>
    <property type="match status" value="1"/>
</dbReference>
<evidence type="ECO:0000313" key="11">
    <source>
        <dbReference type="EMBL" id="PNF75294.1"/>
    </source>
</evidence>
<gene>
    <name evidence="11" type="primary">galE</name>
    <name evidence="11" type="ORF">CXK95_16955</name>
</gene>
<dbReference type="RefSeq" id="WP_102829429.1">
    <property type="nucleotide sequence ID" value="NZ_JAMOHV010000016.1"/>
</dbReference>
<evidence type="ECO:0000256" key="9">
    <source>
        <dbReference type="RuleBase" id="RU366046"/>
    </source>
</evidence>
<evidence type="ECO:0000259" key="10">
    <source>
        <dbReference type="Pfam" id="PF16363"/>
    </source>
</evidence>
<protein>
    <recommendedName>
        <fullName evidence="6 9">UDP-glucose 4-epimerase</fullName>
        <ecNumber evidence="5 9">5.1.3.2</ecNumber>
    </recommendedName>
</protein>
<evidence type="ECO:0000256" key="7">
    <source>
        <dbReference type="ARBA" id="ARBA00023027"/>
    </source>
</evidence>
<dbReference type="Gene3D" id="3.40.50.720">
    <property type="entry name" value="NAD(P)-binding Rossmann-like Domain"/>
    <property type="match status" value="1"/>
</dbReference>
<evidence type="ECO:0000256" key="3">
    <source>
        <dbReference type="ARBA" id="ARBA00004947"/>
    </source>
</evidence>
<keyword evidence="8 9" id="KW-0413">Isomerase</keyword>
<dbReference type="GO" id="GO:0003978">
    <property type="term" value="F:UDP-glucose 4-epimerase activity"/>
    <property type="evidence" value="ECO:0007669"/>
    <property type="project" value="UniProtKB-UniRule"/>
</dbReference>
<dbReference type="GO" id="GO:0005829">
    <property type="term" value="C:cytosol"/>
    <property type="evidence" value="ECO:0007669"/>
    <property type="project" value="TreeGrafter"/>
</dbReference>
<comment type="subunit">
    <text evidence="9">Homodimer.</text>
</comment>
<evidence type="ECO:0000256" key="6">
    <source>
        <dbReference type="ARBA" id="ARBA00018569"/>
    </source>
</evidence>
<dbReference type="EC" id="5.1.3.2" evidence="5 9"/>
<sequence>MCVLITGGGGYIGSHVVLALAETQKQIVIVDSLENSSSSVISRLRELVGDGVKIDFVRADICDGPALDRLFKEYDIKSVIHLAGYKSVAESVEDPVKYYRNNFSGTLSLLSAMRRASIFNLVFSSSATVYGDTAISPISEAAPLNPVNPYGRSKAFVEFMLQDVSVSDPRWAIGVLRYFNPVGAHFSGRIGEDPLGVPNNLVPFISRVAVGRLEELSIWGADYPTPDGTGVRDYVHVMDLAEGHLAALEYIYGRPGFHTWNLGAGIGYSVLEVIRAFEQASGCEIRYRVCARRPGDIAQSWADTTKANSELQWKARAGLYQMMKDTWNWQGRNPDGYEQSR</sequence>
<comment type="catalytic activity">
    <reaction evidence="1 9">
        <text>UDP-alpha-D-glucose = UDP-alpha-D-galactose</text>
        <dbReference type="Rhea" id="RHEA:22168"/>
        <dbReference type="ChEBI" id="CHEBI:58885"/>
        <dbReference type="ChEBI" id="CHEBI:66914"/>
        <dbReference type="EC" id="5.1.3.2"/>
    </reaction>
</comment>
<dbReference type="GO" id="GO:0006012">
    <property type="term" value="P:galactose metabolic process"/>
    <property type="evidence" value="ECO:0007669"/>
    <property type="project" value="UniProtKB-UniPathway"/>
</dbReference>
<evidence type="ECO:0000256" key="5">
    <source>
        <dbReference type="ARBA" id="ARBA00013189"/>
    </source>
</evidence>
<proteinExistence type="inferred from homology"/>
<dbReference type="InterPro" id="IPR016040">
    <property type="entry name" value="NAD(P)-bd_dom"/>
</dbReference>